<accession>A0ABN2E585</accession>
<dbReference type="Pfam" id="PF13672">
    <property type="entry name" value="PP2C_2"/>
    <property type="match status" value="1"/>
</dbReference>
<dbReference type="Gene3D" id="3.60.40.10">
    <property type="entry name" value="PPM-type phosphatase domain"/>
    <property type="match status" value="1"/>
</dbReference>
<evidence type="ECO:0000313" key="3">
    <source>
        <dbReference type="Proteomes" id="UP001500190"/>
    </source>
</evidence>
<protein>
    <submittedName>
        <fullName evidence="2">Protein phosphatase 2C domain-containing protein</fullName>
    </submittedName>
</protein>
<dbReference type="RefSeq" id="WP_344194972.1">
    <property type="nucleotide sequence ID" value="NZ_BAAAND010000008.1"/>
</dbReference>
<name>A0ABN2E585_9ACTN</name>
<dbReference type="InterPro" id="IPR036457">
    <property type="entry name" value="PPM-type-like_dom_sf"/>
</dbReference>
<feature type="domain" description="PPM-type phosphatase" evidence="1">
    <location>
        <begin position="29"/>
        <end position="246"/>
    </location>
</feature>
<proteinExistence type="predicted"/>
<dbReference type="SMART" id="SM00332">
    <property type="entry name" value="PP2Cc"/>
    <property type="match status" value="1"/>
</dbReference>
<dbReference type="SMART" id="SM00331">
    <property type="entry name" value="PP2C_SIG"/>
    <property type="match status" value="1"/>
</dbReference>
<dbReference type="Proteomes" id="UP001500190">
    <property type="component" value="Unassembled WGS sequence"/>
</dbReference>
<reference evidence="2 3" key="1">
    <citation type="journal article" date="2019" name="Int. J. Syst. Evol. Microbiol.">
        <title>The Global Catalogue of Microorganisms (GCM) 10K type strain sequencing project: providing services to taxonomists for standard genome sequencing and annotation.</title>
        <authorList>
            <consortium name="The Broad Institute Genomics Platform"/>
            <consortium name="The Broad Institute Genome Sequencing Center for Infectious Disease"/>
            <person name="Wu L."/>
            <person name="Ma J."/>
        </authorList>
    </citation>
    <scope>NUCLEOTIDE SEQUENCE [LARGE SCALE GENOMIC DNA]</scope>
    <source>
        <strain evidence="2 3">JCM 14304</strain>
    </source>
</reference>
<dbReference type="InterPro" id="IPR001932">
    <property type="entry name" value="PPM-type_phosphatase-like_dom"/>
</dbReference>
<sequence length="256" mass="26405">MTILRVAAKTHVGRVRTENQDCLLLDAWISARDGAYARNHTLRAGEAPYVAAVCDGMGGHAGGSVASRLAAASLGSRPWPGIDSEVVIEQVGAAARAIRTVSDDVHGLRGLGSTVAGVAVTATRFSVFSVGDSAVFRIAEGSVGELTVPDRRPDPHRAGAMVLTQSLSMFTSCPDPAVETYPIVRPVRLLICSDGLTDVVAPDVLRSLLSGPVGRAGEAERAATDLIAAALGNNAPDNVSVIVVDLVPSEPAGPVR</sequence>
<keyword evidence="3" id="KW-1185">Reference proteome</keyword>
<gene>
    <name evidence="2" type="ORF">GCM10009742_47770</name>
</gene>
<dbReference type="CDD" id="cd00143">
    <property type="entry name" value="PP2Cc"/>
    <property type="match status" value="1"/>
</dbReference>
<dbReference type="PROSITE" id="PS51746">
    <property type="entry name" value="PPM_2"/>
    <property type="match status" value="1"/>
</dbReference>
<comment type="caution">
    <text evidence="2">The sequence shown here is derived from an EMBL/GenBank/DDBJ whole genome shotgun (WGS) entry which is preliminary data.</text>
</comment>
<dbReference type="SUPFAM" id="SSF81606">
    <property type="entry name" value="PP2C-like"/>
    <property type="match status" value="1"/>
</dbReference>
<organism evidence="2 3">
    <name type="scientific">Kribbella karoonensis</name>
    <dbReference type="NCBI Taxonomy" id="324851"/>
    <lineage>
        <taxon>Bacteria</taxon>
        <taxon>Bacillati</taxon>
        <taxon>Actinomycetota</taxon>
        <taxon>Actinomycetes</taxon>
        <taxon>Propionibacteriales</taxon>
        <taxon>Kribbellaceae</taxon>
        <taxon>Kribbella</taxon>
    </lineage>
</organism>
<evidence type="ECO:0000259" key="1">
    <source>
        <dbReference type="PROSITE" id="PS51746"/>
    </source>
</evidence>
<evidence type="ECO:0000313" key="2">
    <source>
        <dbReference type="EMBL" id="GAA1595426.1"/>
    </source>
</evidence>
<dbReference type="EMBL" id="BAAAND010000008">
    <property type="protein sequence ID" value="GAA1595426.1"/>
    <property type="molecule type" value="Genomic_DNA"/>
</dbReference>